<sequence>MGWEDVAEGLYTRPPDDFTADRDRAAKSAPRGEAARIRALRRPTIAAWVTNLLTRHDRDQIQAFLGLGEQLRRAHRELDGDQLRELTRQQRRVVSMLSEQARKLAEQAGRPVGENVLREVEATLHAALADPDAARQVASGRLTTSLTPPSGFGPVGESATVHPLRPSKDRKEKKDRERSGRAKSAGDSRAGDRDDREEAARRARQQARAEAEAAELERTAEEAEREAEAAELELAETVDRRRAAEARVDELTERLQRAKEELPDAGKAERSARTRAQQAGHEAERRRDRAREAAERVKSLDGGSEPPRRRGRSR</sequence>
<name>A0A917ZVF9_9ACTN</name>
<accession>A0A917ZVF9</accession>
<feature type="compositionally biased region" description="Basic and acidic residues" evidence="1">
    <location>
        <begin position="281"/>
        <end position="299"/>
    </location>
</feature>
<reference evidence="2" key="2">
    <citation type="submission" date="2020-09" db="EMBL/GenBank/DDBJ databases">
        <authorList>
            <person name="Sun Q."/>
            <person name="Zhou Y."/>
        </authorList>
    </citation>
    <scope>NUCLEOTIDE SEQUENCE</scope>
    <source>
        <strain evidence="2">CGMCC 4.7201</strain>
    </source>
</reference>
<comment type="caution">
    <text evidence="2">The sequence shown here is derived from an EMBL/GenBank/DDBJ whole genome shotgun (WGS) entry which is preliminary data.</text>
</comment>
<dbReference type="RefSeq" id="WP_189133868.1">
    <property type="nucleotide sequence ID" value="NZ_BMMS01000022.1"/>
</dbReference>
<gene>
    <name evidence="2" type="ORF">GCM10012280_48070</name>
</gene>
<proteinExistence type="predicted"/>
<protein>
    <submittedName>
        <fullName evidence="2">Uncharacterized protein</fullName>
    </submittedName>
</protein>
<evidence type="ECO:0000313" key="3">
    <source>
        <dbReference type="Proteomes" id="UP000641932"/>
    </source>
</evidence>
<feature type="region of interest" description="Disordered" evidence="1">
    <location>
        <begin position="1"/>
        <end position="32"/>
    </location>
</feature>
<dbReference type="AlphaFoldDB" id="A0A917ZVF9"/>
<feature type="compositionally biased region" description="Basic and acidic residues" evidence="1">
    <location>
        <begin position="14"/>
        <end position="26"/>
    </location>
</feature>
<feature type="compositionally biased region" description="Basic and acidic residues" evidence="1">
    <location>
        <begin position="166"/>
        <end position="228"/>
    </location>
</feature>
<organism evidence="2 3">
    <name type="scientific">Wenjunlia tyrosinilytica</name>
    <dbReference type="NCBI Taxonomy" id="1544741"/>
    <lineage>
        <taxon>Bacteria</taxon>
        <taxon>Bacillati</taxon>
        <taxon>Actinomycetota</taxon>
        <taxon>Actinomycetes</taxon>
        <taxon>Kitasatosporales</taxon>
        <taxon>Streptomycetaceae</taxon>
        <taxon>Wenjunlia</taxon>
    </lineage>
</organism>
<keyword evidence="3" id="KW-1185">Reference proteome</keyword>
<feature type="region of interest" description="Disordered" evidence="1">
    <location>
        <begin position="143"/>
        <end position="314"/>
    </location>
</feature>
<evidence type="ECO:0000256" key="1">
    <source>
        <dbReference type="SAM" id="MobiDB-lite"/>
    </source>
</evidence>
<evidence type="ECO:0000313" key="2">
    <source>
        <dbReference type="EMBL" id="GGO94075.1"/>
    </source>
</evidence>
<reference evidence="2" key="1">
    <citation type="journal article" date="2014" name="Int. J. Syst. Evol. Microbiol.">
        <title>Complete genome sequence of Corynebacterium casei LMG S-19264T (=DSM 44701T), isolated from a smear-ripened cheese.</title>
        <authorList>
            <consortium name="US DOE Joint Genome Institute (JGI-PGF)"/>
            <person name="Walter F."/>
            <person name="Albersmeier A."/>
            <person name="Kalinowski J."/>
            <person name="Ruckert C."/>
        </authorList>
    </citation>
    <scope>NUCLEOTIDE SEQUENCE</scope>
    <source>
        <strain evidence="2">CGMCC 4.7201</strain>
    </source>
</reference>
<dbReference type="EMBL" id="BMMS01000022">
    <property type="protein sequence ID" value="GGO94075.1"/>
    <property type="molecule type" value="Genomic_DNA"/>
</dbReference>
<dbReference type="Proteomes" id="UP000641932">
    <property type="component" value="Unassembled WGS sequence"/>
</dbReference>
<feature type="compositionally biased region" description="Basic and acidic residues" evidence="1">
    <location>
        <begin position="237"/>
        <end position="272"/>
    </location>
</feature>